<comment type="caution">
    <text evidence="11">The sequence shown here is derived from an EMBL/GenBank/DDBJ whole genome shotgun (WGS) entry which is preliminary data.</text>
</comment>
<organism evidence="11 12">
    <name type="scientific">Carex littledalei</name>
    <dbReference type="NCBI Taxonomy" id="544730"/>
    <lineage>
        <taxon>Eukaryota</taxon>
        <taxon>Viridiplantae</taxon>
        <taxon>Streptophyta</taxon>
        <taxon>Embryophyta</taxon>
        <taxon>Tracheophyta</taxon>
        <taxon>Spermatophyta</taxon>
        <taxon>Magnoliopsida</taxon>
        <taxon>Liliopsida</taxon>
        <taxon>Poales</taxon>
        <taxon>Cyperaceae</taxon>
        <taxon>Cyperoideae</taxon>
        <taxon>Cariceae</taxon>
        <taxon>Carex</taxon>
        <taxon>Carex subgen. Euthyceras</taxon>
    </lineage>
</organism>
<evidence type="ECO:0000256" key="2">
    <source>
        <dbReference type="ARBA" id="ARBA00022527"/>
    </source>
</evidence>
<keyword evidence="12" id="KW-1185">Reference proteome</keyword>
<dbReference type="EMBL" id="SWLB01000028">
    <property type="protein sequence ID" value="KAF3320922.1"/>
    <property type="molecule type" value="Genomic_DNA"/>
</dbReference>
<evidence type="ECO:0000256" key="7">
    <source>
        <dbReference type="ARBA" id="ARBA00047899"/>
    </source>
</evidence>
<dbReference type="InterPro" id="IPR008271">
    <property type="entry name" value="Ser/Thr_kinase_AS"/>
</dbReference>
<feature type="domain" description="Protein kinase" evidence="10">
    <location>
        <begin position="48"/>
        <end position="329"/>
    </location>
</feature>
<dbReference type="PANTHER" id="PTHR27006">
    <property type="entry name" value="PROMASTIGOTE SURFACE ANTIGEN PROTEIN PSA"/>
    <property type="match status" value="1"/>
</dbReference>
<comment type="catalytic activity">
    <reaction evidence="8">
        <text>L-seryl-[protein] + ATP = O-phospho-L-seryl-[protein] + ADP + H(+)</text>
        <dbReference type="Rhea" id="RHEA:17989"/>
        <dbReference type="Rhea" id="RHEA-COMP:9863"/>
        <dbReference type="Rhea" id="RHEA-COMP:11604"/>
        <dbReference type="ChEBI" id="CHEBI:15378"/>
        <dbReference type="ChEBI" id="CHEBI:29999"/>
        <dbReference type="ChEBI" id="CHEBI:30616"/>
        <dbReference type="ChEBI" id="CHEBI:83421"/>
        <dbReference type="ChEBI" id="CHEBI:456216"/>
        <dbReference type="EC" id="2.7.11.1"/>
    </reaction>
</comment>
<evidence type="ECO:0000256" key="1">
    <source>
        <dbReference type="ARBA" id="ARBA00012513"/>
    </source>
</evidence>
<dbReference type="OrthoDB" id="672868at2759"/>
<evidence type="ECO:0000259" key="10">
    <source>
        <dbReference type="PROSITE" id="PS50011"/>
    </source>
</evidence>
<name>A0A833V2F1_9POAL</name>
<dbReference type="FunFam" id="1.10.510.10:FF:001023">
    <property type="entry name" value="Os07g0541700 protein"/>
    <property type="match status" value="1"/>
</dbReference>
<evidence type="ECO:0000256" key="3">
    <source>
        <dbReference type="ARBA" id="ARBA00022679"/>
    </source>
</evidence>
<evidence type="ECO:0000313" key="11">
    <source>
        <dbReference type="EMBL" id="KAF3320922.1"/>
    </source>
</evidence>
<dbReference type="SMART" id="SM00220">
    <property type="entry name" value="S_TKc"/>
    <property type="match status" value="1"/>
</dbReference>
<protein>
    <recommendedName>
        <fullName evidence="1">non-specific serine/threonine protein kinase</fullName>
        <ecNumber evidence="1">2.7.11.1</ecNumber>
    </recommendedName>
</protein>
<dbReference type="Proteomes" id="UP000623129">
    <property type="component" value="Unassembled WGS sequence"/>
</dbReference>
<evidence type="ECO:0000256" key="4">
    <source>
        <dbReference type="ARBA" id="ARBA00022741"/>
    </source>
</evidence>
<dbReference type="InterPro" id="IPR011009">
    <property type="entry name" value="Kinase-like_dom_sf"/>
</dbReference>
<dbReference type="GO" id="GO:0005524">
    <property type="term" value="F:ATP binding"/>
    <property type="evidence" value="ECO:0007669"/>
    <property type="project" value="UniProtKB-KW"/>
</dbReference>
<keyword evidence="5 11" id="KW-0418">Kinase</keyword>
<dbReference type="InterPro" id="IPR000719">
    <property type="entry name" value="Prot_kinase_dom"/>
</dbReference>
<dbReference type="AlphaFoldDB" id="A0A833V2F1"/>
<dbReference type="GO" id="GO:0004674">
    <property type="term" value="F:protein serine/threonine kinase activity"/>
    <property type="evidence" value="ECO:0007669"/>
    <property type="project" value="UniProtKB-KW"/>
</dbReference>
<feature type="compositionally biased region" description="Basic and acidic residues" evidence="9">
    <location>
        <begin position="1"/>
        <end position="12"/>
    </location>
</feature>
<reference evidence="11" key="1">
    <citation type="submission" date="2020-01" db="EMBL/GenBank/DDBJ databases">
        <title>Genome sequence of Kobresia littledalei, the first chromosome-level genome in the family Cyperaceae.</title>
        <authorList>
            <person name="Qu G."/>
        </authorList>
    </citation>
    <scope>NUCLEOTIDE SEQUENCE</scope>
    <source>
        <strain evidence="11">C.B.Clarke</strain>
        <tissue evidence="11">Leaf</tissue>
    </source>
</reference>
<keyword evidence="3" id="KW-0808">Transferase</keyword>
<evidence type="ECO:0000256" key="8">
    <source>
        <dbReference type="ARBA" id="ARBA00048679"/>
    </source>
</evidence>
<comment type="catalytic activity">
    <reaction evidence="7">
        <text>L-threonyl-[protein] + ATP = O-phospho-L-threonyl-[protein] + ADP + H(+)</text>
        <dbReference type="Rhea" id="RHEA:46608"/>
        <dbReference type="Rhea" id="RHEA-COMP:11060"/>
        <dbReference type="Rhea" id="RHEA-COMP:11605"/>
        <dbReference type="ChEBI" id="CHEBI:15378"/>
        <dbReference type="ChEBI" id="CHEBI:30013"/>
        <dbReference type="ChEBI" id="CHEBI:30616"/>
        <dbReference type="ChEBI" id="CHEBI:61977"/>
        <dbReference type="ChEBI" id="CHEBI:456216"/>
        <dbReference type="EC" id="2.7.11.1"/>
    </reaction>
</comment>
<evidence type="ECO:0000256" key="9">
    <source>
        <dbReference type="SAM" id="MobiDB-lite"/>
    </source>
</evidence>
<keyword evidence="2" id="KW-0723">Serine/threonine-protein kinase</keyword>
<evidence type="ECO:0000313" key="12">
    <source>
        <dbReference type="Proteomes" id="UP000623129"/>
    </source>
</evidence>
<gene>
    <name evidence="11" type="ORF">FCM35_KLT15056</name>
</gene>
<dbReference type="PROSITE" id="PS00108">
    <property type="entry name" value="PROTEIN_KINASE_ST"/>
    <property type="match status" value="1"/>
</dbReference>
<dbReference type="FunFam" id="3.30.200.20:FF:000466">
    <property type="entry name" value="Putative LRR receptor-like serine/threonine-protein kinase"/>
    <property type="match status" value="1"/>
</dbReference>
<keyword evidence="4" id="KW-0547">Nucleotide-binding</keyword>
<sequence>MTEVDHRTDRKSLLHTLKSGNNPSNGREDVQIFEFFDFQRIIAATDNFSDMKIIGQGQLGPVYKGVLENGEEIAVKRVSRSAHNGNEQLKNELNLLARLKHKNLVKLMGFCIQWEQIILCFEFMPNSSLDQLLYGTRMLEVQLNWEQRFRLIQGISSGLLYLHEDTGDKIIHRDVKPANILLNKNMVPKISDFGISRLFVEDRTFFTTSNIAGTSGYMAPELLQPGMLSTKADVYSFGMVVLEIISGKRNTSCPPGLVSLRYGFVVDPTNKNGRRNDKPTQSLSAFVSKQFKPLEWRHVIRVENTVKVARILVSCALIPPANSIHAQST</sequence>
<keyword evidence="6" id="KW-0067">ATP-binding</keyword>
<evidence type="ECO:0000256" key="6">
    <source>
        <dbReference type="ARBA" id="ARBA00022840"/>
    </source>
</evidence>
<dbReference type="Gene3D" id="3.30.200.20">
    <property type="entry name" value="Phosphorylase Kinase, domain 1"/>
    <property type="match status" value="1"/>
</dbReference>
<feature type="region of interest" description="Disordered" evidence="9">
    <location>
        <begin position="1"/>
        <end position="22"/>
    </location>
</feature>
<dbReference type="Gene3D" id="1.10.510.10">
    <property type="entry name" value="Transferase(Phosphotransferase) domain 1"/>
    <property type="match status" value="1"/>
</dbReference>
<dbReference type="Pfam" id="PF00069">
    <property type="entry name" value="Pkinase"/>
    <property type="match status" value="1"/>
</dbReference>
<dbReference type="PANTHER" id="PTHR27006:SF606">
    <property type="entry name" value="INTERLEUKIN-1 RECEPTOR-ASSOCIATED KINASE 4"/>
    <property type="match status" value="1"/>
</dbReference>
<evidence type="ECO:0000256" key="5">
    <source>
        <dbReference type="ARBA" id="ARBA00022777"/>
    </source>
</evidence>
<proteinExistence type="predicted"/>
<keyword evidence="11" id="KW-0675">Receptor</keyword>
<dbReference type="PROSITE" id="PS50011">
    <property type="entry name" value="PROTEIN_KINASE_DOM"/>
    <property type="match status" value="1"/>
</dbReference>
<accession>A0A833V2F1</accession>
<dbReference type="EC" id="2.7.11.1" evidence="1"/>
<dbReference type="SUPFAM" id="SSF56112">
    <property type="entry name" value="Protein kinase-like (PK-like)"/>
    <property type="match status" value="1"/>
</dbReference>